<keyword evidence="7" id="KW-0695">RNA-directed DNA polymerase</keyword>
<keyword evidence="6" id="KW-0378">Hydrolase</keyword>
<evidence type="ECO:0000256" key="3">
    <source>
        <dbReference type="ARBA" id="ARBA00022695"/>
    </source>
</evidence>
<dbReference type="GO" id="GO:0004519">
    <property type="term" value="F:endonuclease activity"/>
    <property type="evidence" value="ECO:0007669"/>
    <property type="project" value="UniProtKB-KW"/>
</dbReference>
<evidence type="ECO:0000259" key="10">
    <source>
        <dbReference type="Pfam" id="PF03732"/>
    </source>
</evidence>
<dbReference type="Pfam" id="PF03732">
    <property type="entry name" value="Retrotrans_gag"/>
    <property type="match status" value="1"/>
</dbReference>
<dbReference type="FunFam" id="3.10.10.10:FF:000007">
    <property type="entry name" value="Retrovirus-related Pol polyprotein from transposon 17.6-like Protein"/>
    <property type="match status" value="1"/>
</dbReference>
<evidence type="ECO:0000313" key="12">
    <source>
        <dbReference type="EMBL" id="GEX80779.1"/>
    </source>
</evidence>
<keyword evidence="1" id="KW-0645">Protease</keyword>
<dbReference type="GO" id="GO:0003964">
    <property type="term" value="F:RNA-directed DNA polymerase activity"/>
    <property type="evidence" value="ECO:0007669"/>
    <property type="project" value="UniProtKB-KW"/>
</dbReference>
<feature type="domain" description="Reverse transcriptase" evidence="9">
    <location>
        <begin position="352"/>
        <end position="454"/>
    </location>
</feature>
<protein>
    <submittedName>
        <fullName evidence="12">Putative retrotransposon Ty3-gypsy subclass protein</fullName>
    </submittedName>
</protein>
<gene>
    <name evidence="12" type="ORF">Tci_352754</name>
</gene>
<dbReference type="EMBL" id="BKCJ010131443">
    <property type="protein sequence ID" value="GEX80779.1"/>
    <property type="molecule type" value="Genomic_DNA"/>
</dbReference>
<comment type="caution">
    <text evidence="12">The sequence shown here is derived from an EMBL/GenBank/DDBJ whole genome shotgun (WGS) entry which is preliminary data.</text>
</comment>
<feature type="domain" description="Reverse transcriptase/retrotransposon-derived protein RNase H-like" evidence="11">
    <location>
        <begin position="474"/>
        <end position="568"/>
    </location>
</feature>
<dbReference type="Gene3D" id="3.30.70.270">
    <property type="match status" value="1"/>
</dbReference>
<feature type="domain" description="Retrotransposon gag" evidence="10">
    <location>
        <begin position="53"/>
        <end position="143"/>
    </location>
</feature>
<dbReference type="InterPro" id="IPR000477">
    <property type="entry name" value="RT_dom"/>
</dbReference>
<organism evidence="12">
    <name type="scientific">Tanacetum cinerariifolium</name>
    <name type="common">Dalmatian daisy</name>
    <name type="synonym">Chrysanthemum cinerariifolium</name>
    <dbReference type="NCBI Taxonomy" id="118510"/>
    <lineage>
        <taxon>Eukaryota</taxon>
        <taxon>Viridiplantae</taxon>
        <taxon>Streptophyta</taxon>
        <taxon>Embryophyta</taxon>
        <taxon>Tracheophyta</taxon>
        <taxon>Spermatophyta</taxon>
        <taxon>Magnoliopsida</taxon>
        <taxon>eudicotyledons</taxon>
        <taxon>Gunneridae</taxon>
        <taxon>Pentapetalae</taxon>
        <taxon>asterids</taxon>
        <taxon>campanulids</taxon>
        <taxon>Asterales</taxon>
        <taxon>Asteraceae</taxon>
        <taxon>Asteroideae</taxon>
        <taxon>Anthemideae</taxon>
        <taxon>Anthemidinae</taxon>
        <taxon>Tanacetum</taxon>
    </lineage>
</organism>
<evidence type="ECO:0000259" key="11">
    <source>
        <dbReference type="Pfam" id="PF17919"/>
    </source>
</evidence>
<dbReference type="Gene3D" id="3.10.10.10">
    <property type="entry name" value="HIV Type 1 Reverse Transcriptase, subunit A, domain 1"/>
    <property type="match status" value="1"/>
</dbReference>
<dbReference type="InterPro" id="IPR043502">
    <property type="entry name" value="DNA/RNA_pol_sf"/>
</dbReference>
<dbReference type="Gene3D" id="3.10.20.370">
    <property type="match status" value="1"/>
</dbReference>
<evidence type="ECO:0000256" key="8">
    <source>
        <dbReference type="ARBA" id="ARBA00023268"/>
    </source>
</evidence>
<dbReference type="GO" id="GO:0006508">
    <property type="term" value="P:proteolysis"/>
    <property type="evidence" value="ECO:0007669"/>
    <property type="project" value="UniProtKB-KW"/>
</dbReference>
<dbReference type="GO" id="GO:0008233">
    <property type="term" value="F:peptidase activity"/>
    <property type="evidence" value="ECO:0007669"/>
    <property type="project" value="UniProtKB-KW"/>
</dbReference>
<dbReference type="Pfam" id="PF00078">
    <property type="entry name" value="RVT_1"/>
    <property type="match status" value="1"/>
</dbReference>
<evidence type="ECO:0000256" key="6">
    <source>
        <dbReference type="ARBA" id="ARBA00022801"/>
    </source>
</evidence>
<dbReference type="InterPro" id="IPR041577">
    <property type="entry name" value="RT_RNaseH_2"/>
</dbReference>
<keyword evidence="3" id="KW-0548">Nucleotidyltransferase</keyword>
<proteinExistence type="predicted"/>
<dbReference type="AlphaFoldDB" id="A0A699HBB3"/>
<dbReference type="FunFam" id="3.10.20.370:FF:000001">
    <property type="entry name" value="Retrovirus-related Pol polyprotein from transposon 17.6-like protein"/>
    <property type="match status" value="1"/>
</dbReference>
<reference evidence="12" key="1">
    <citation type="journal article" date="2019" name="Sci. Rep.">
        <title>Draft genome of Tanacetum cinerariifolium, the natural source of mosquito coil.</title>
        <authorList>
            <person name="Yamashiro T."/>
            <person name="Shiraishi A."/>
            <person name="Satake H."/>
            <person name="Nakayama K."/>
        </authorList>
    </citation>
    <scope>NUCLEOTIDE SEQUENCE</scope>
</reference>
<dbReference type="CDD" id="cd01647">
    <property type="entry name" value="RT_LTR"/>
    <property type="match status" value="1"/>
</dbReference>
<dbReference type="SUPFAM" id="SSF56672">
    <property type="entry name" value="DNA/RNA polymerases"/>
    <property type="match status" value="1"/>
</dbReference>
<evidence type="ECO:0000256" key="5">
    <source>
        <dbReference type="ARBA" id="ARBA00022759"/>
    </source>
</evidence>
<keyword evidence="2" id="KW-0808">Transferase</keyword>
<dbReference type="PANTHER" id="PTHR37984:SF5">
    <property type="entry name" value="PROTEIN NYNRIN-LIKE"/>
    <property type="match status" value="1"/>
</dbReference>
<keyword evidence="8" id="KW-0511">Multifunctional enzyme</keyword>
<dbReference type="InterPro" id="IPR043128">
    <property type="entry name" value="Rev_trsase/Diguanyl_cyclase"/>
</dbReference>
<dbReference type="Pfam" id="PF17919">
    <property type="entry name" value="RT_RNaseH_2"/>
    <property type="match status" value="1"/>
</dbReference>
<evidence type="ECO:0000256" key="2">
    <source>
        <dbReference type="ARBA" id="ARBA00022679"/>
    </source>
</evidence>
<evidence type="ECO:0000256" key="1">
    <source>
        <dbReference type="ARBA" id="ARBA00022670"/>
    </source>
</evidence>
<name>A0A699HBB3_TANCI</name>
<dbReference type="CDD" id="cd09274">
    <property type="entry name" value="RNase_HI_RT_Ty3"/>
    <property type="match status" value="1"/>
</dbReference>
<dbReference type="PANTHER" id="PTHR37984">
    <property type="entry name" value="PROTEIN CBG26694"/>
    <property type="match status" value="1"/>
</dbReference>
<dbReference type="InterPro" id="IPR050951">
    <property type="entry name" value="Retrovirus_Pol_polyprotein"/>
</dbReference>
<evidence type="ECO:0000256" key="7">
    <source>
        <dbReference type="ARBA" id="ARBA00022918"/>
    </source>
</evidence>
<accession>A0A699HBB3</accession>
<evidence type="ECO:0000256" key="4">
    <source>
        <dbReference type="ARBA" id="ARBA00022722"/>
    </source>
</evidence>
<keyword evidence="4" id="KW-0540">Nuclease</keyword>
<sequence>MDGKYLASNGGGGVWQSPNEGHMLYWGKDPKGWLYQVEQYFEFQRVETKDQVQLASFHLDGIALQWHRWITKFCGLVTWVEFSKALLRRFGPTDYEDPVEALSRLKQATTVASYQEALEKISHQVDGLHEIFLVGYFIGGLKEEIRLEVKLKTPKNLTEAIGMALLVDDVFEVEDEENIGDTQEHNPDDSLAEISFHAISGSINPQTLRLPPWKNKNKEVVVLIDGGSTHNFIDQAFADRFACPIGLRVQWLKTLGSLEMDYEQLMIWFCLAGSSLKLQGPKGFELAGLKAHELMGIQGASLFLQITPVPTEIPPKRTPCPKAEIEKQVHELLQQGLIRPSHSPLSSLVLLVKKSDDTWRFCIDYISLNDVTLKDKYPIPIIDELLYELYNSRFYSKLDLRSGYHQIRVRDEDIHKTAFKTHEGHYEFVMMPFGLTNAPATFQRLMNDLFRPYLRFGGIAAPLHKLVGKAPFQWDDSANQAFQNLKKALTTAPTLGLVNWSLPFTLECDASGVGIGAVLTQNGRTLAYFSAPLKGTMLSWSTYEKEMLAVVKAVHKWRHYLLGRTFVVKMDHMSLKYLLEQRITKPAPAKWLSKLLGFDYKIEYKKGVSNKGADALSQRPECHFLAISHPCSIIWADTGVQ</sequence>
<dbReference type="InterPro" id="IPR005162">
    <property type="entry name" value="Retrotrans_gag_dom"/>
</dbReference>
<evidence type="ECO:0000259" key="9">
    <source>
        <dbReference type="Pfam" id="PF00078"/>
    </source>
</evidence>
<keyword evidence="5" id="KW-0255">Endonuclease</keyword>